<sequence length="303" mass="32583">MSNAEFRTAQDIKGDFNLVRRTLNLKDDDAVPVGVGLIGWILDITEASDDPRLHAILEEKPAAIWFAFGVDLAKYVEQVRLYDSKREHKTLIFVVVSSVENALRAAHEWKVDAIVVQGIEAGGHGSSESPPLLTILQAVVRALPSGPPIVAAGGISTGSQIAAMLTVGAAGVAVGTRFLFTHESAYTGSQKEALIKAGLIDSTTRTLAFDEVGRTNGWPPKHDGRAIRNDIIKDVEDGLDFEARLERYDESKDAGDTSRLISWAGVGVGLTNGLDSAKNVVRELQEETMLALQRASTLLSPSN</sequence>
<evidence type="ECO:0008006" key="6">
    <source>
        <dbReference type="Google" id="ProtNLM"/>
    </source>
</evidence>
<dbReference type="SUPFAM" id="SSF51412">
    <property type="entry name" value="Inosine monophosphate dehydrogenase (IMPDH)"/>
    <property type="match status" value="1"/>
</dbReference>
<name>A0ABR2ZL72_9AGAR</name>
<accession>A0ABR2ZL72</accession>
<comment type="caution">
    <text evidence="4">The sequence shown here is derived from an EMBL/GenBank/DDBJ whole genome shotgun (WGS) entry which is preliminary data.</text>
</comment>
<evidence type="ECO:0000313" key="4">
    <source>
        <dbReference type="EMBL" id="KAL0061985.1"/>
    </source>
</evidence>
<organism evidence="4 5">
    <name type="scientific">Marasmius tenuissimus</name>
    <dbReference type="NCBI Taxonomy" id="585030"/>
    <lineage>
        <taxon>Eukaryota</taxon>
        <taxon>Fungi</taxon>
        <taxon>Dikarya</taxon>
        <taxon>Basidiomycota</taxon>
        <taxon>Agaricomycotina</taxon>
        <taxon>Agaricomycetes</taxon>
        <taxon>Agaricomycetidae</taxon>
        <taxon>Agaricales</taxon>
        <taxon>Marasmiineae</taxon>
        <taxon>Marasmiaceae</taxon>
        <taxon>Marasmius</taxon>
    </lineage>
</organism>
<keyword evidence="2" id="KW-0288">FMN</keyword>
<dbReference type="Proteomes" id="UP001437256">
    <property type="component" value="Unassembled WGS sequence"/>
</dbReference>
<dbReference type="InterPro" id="IPR004136">
    <property type="entry name" value="NMO"/>
</dbReference>
<protein>
    <recommendedName>
        <fullName evidence="6">Nitronate monooxygenase domain-containing protein</fullName>
    </recommendedName>
</protein>
<dbReference type="Gene3D" id="3.20.20.70">
    <property type="entry name" value="Aldolase class I"/>
    <property type="match status" value="1"/>
</dbReference>
<keyword evidence="3" id="KW-0560">Oxidoreductase</keyword>
<evidence type="ECO:0000256" key="2">
    <source>
        <dbReference type="ARBA" id="ARBA00022643"/>
    </source>
</evidence>
<reference evidence="4 5" key="1">
    <citation type="submission" date="2024-05" db="EMBL/GenBank/DDBJ databases">
        <title>A draft genome resource for the thread blight pathogen Marasmius tenuissimus strain MS-2.</title>
        <authorList>
            <person name="Yulfo-Soto G.E."/>
            <person name="Baruah I.K."/>
            <person name="Amoako-Attah I."/>
            <person name="Bukari Y."/>
            <person name="Meinhardt L.W."/>
            <person name="Bailey B.A."/>
            <person name="Cohen S.P."/>
        </authorList>
    </citation>
    <scope>NUCLEOTIDE SEQUENCE [LARGE SCALE GENOMIC DNA]</scope>
    <source>
        <strain evidence="4 5">MS-2</strain>
    </source>
</reference>
<evidence type="ECO:0000256" key="1">
    <source>
        <dbReference type="ARBA" id="ARBA00022630"/>
    </source>
</evidence>
<evidence type="ECO:0000256" key="3">
    <source>
        <dbReference type="ARBA" id="ARBA00023002"/>
    </source>
</evidence>
<evidence type="ECO:0000313" key="5">
    <source>
        <dbReference type="Proteomes" id="UP001437256"/>
    </source>
</evidence>
<keyword evidence="1" id="KW-0285">Flavoprotein</keyword>
<proteinExistence type="predicted"/>
<dbReference type="PANTHER" id="PTHR32332">
    <property type="entry name" value="2-NITROPROPANE DIOXYGENASE"/>
    <property type="match status" value="1"/>
</dbReference>
<dbReference type="CDD" id="cd04730">
    <property type="entry name" value="NPD_like"/>
    <property type="match status" value="1"/>
</dbReference>
<dbReference type="Pfam" id="PF03060">
    <property type="entry name" value="NMO"/>
    <property type="match status" value="1"/>
</dbReference>
<keyword evidence="5" id="KW-1185">Reference proteome</keyword>
<gene>
    <name evidence="4" type="ORF">AAF712_011140</name>
</gene>
<dbReference type="EMBL" id="JBBXMP010000117">
    <property type="protein sequence ID" value="KAL0061985.1"/>
    <property type="molecule type" value="Genomic_DNA"/>
</dbReference>
<dbReference type="InterPro" id="IPR013785">
    <property type="entry name" value="Aldolase_TIM"/>
</dbReference>